<dbReference type="InterPro" id="IPR039183">
    <property type="entry name" value="CCD66"/>
</dbReference>
<dbReference type="PANTHER" id="PTHR22736:SF2">
    <property type="entry name" value="COILED-COIL DOMAIN-CONTAINING PROTEIN 66"/>
    <property type="match status" value="1"/>
</dbReference>
<feature type="region of interest" description="Disordered" evidence="1">
    <location>
        <begin position="155"/>
        <end position="199"/>
    </location>
</feature>
<evidence type="ECO:0000256" key="1">
    <source>
        <dbReference type="SAM" id="MobiDB-lite"/>
    </source>
</evidence>
<dbReference type="Pfam" id="PF15236">
    <property type="entry name" value="CCDC66"/>
    <property type="match status" value="1"/>
</dbReference>
<proteinExistence type="predicted"/>
<feature type="region of interest" description="Disordered" evidence="1">
    <location>
        <begin position="389"/>
        <end position="413"/>
    </location>
</feature>
<evidence type="ECO:0000313" key="3">
    <source>
        <dbReference type="EMBL" id="CAH0729597.1"/>
    </source>
</evidence>
<gene>
    <name evidence="3" type="ORF">BINO364_LOCUS14662</name>
</gene>
<feature type="non-terminal residue" evidence="3">
    <location>
        <position position="788"/>
    </location>
</feature>
<evidence type="ECO:0000313" key="4">
    <source>
        <dbReference type="Proteomes" id="UP000838878"/>
    </source>
</evidence>
<dbReference type="AlphaFoldDB" id="A0A8J9W934"/>
<keyword evidence="4" id="KW-1185">Reference proteome</keyword>
<dbReference type="GO" id="GO:0005929">
    <property type="term" value="C:cilium"/>
    <property type="evidence" value="ECO:0007669"/>
    <property type="project" value="TreeGrafter"/>
</dbReference>
<feature type="region of interest" description="Disordered" evidence="1">
    <location>
        <begin position="302"/>
        <end position="322"/>
    </location>
</feature>
<dbReference type="EMBL" id="OV170228">
    <property type="protein sequence ID" value="CAH0729597.1"/>
    <property type="molecule type" value="Genomic_DNA"/>
</dbReference>
<reference evidence="3" key="1">
    <citation type="submission" date="2021-12" db="EMBL/GenBank/DDBJ databases">
        <authorList>
            <person name="Martin H S."/>
        </authorList>
    </citation>
    <scope>NUCLEOTIDE SEQUENCE</scope>
</reference>
<feature type="compositionally biased region" description="Basic residues" evidence="1">
    <location>
        <begin position="623"/>
        <end position="633"/>
    </location>
</feature>
<dbReference type="GO" id="GO:0060271">
    <property type="term" value="P:cilium assembly"/>
    <property type="evidence" value="ECO:0007669"/>
    <property type="project" value="TreeGrafter"/>
</dbReference>
<feature type="compositionally biased region" description="Basic and acidic residues" evidence="1">
    <location>
        <begin position="654"/>
        <end position="663"/>
    </location>
</feature>
<dbReference type="GO" id="GO:0008017">
    <property type="term" value="F:microtubule binding"/>
    <property type="evidence" value="ECO:0007669"/>
    <property type="project" value="TreeGrafter"/>
</dbReference>
<name>A0A8J9W934_9NEOP</name>
<evidence type="ECO:0000259" key="2">
    <source>
        <dbReference type="Pfam" id="PF15236"/>
    </source>
</evidence>
<dbReference type="Proteomes" id="UP000838878">
    <property type="component" value="Chromosome 8"/>
</dbReference>
<feature type="domain" description="CCDC66" evidence="2">
    <location>
        <begin position="257"/>
        <end position="375"/>
    </location>
</feature>
<organism evidence="3 4">
    <name type="scientific">Brenthis ino</name>
    <name type="common">lesser marbled fritillary</name>
    <dbReference type="NCBI Taxonomy" id="405034"/>
    <lineage>
        <taxon>Eukaryota</taxon>
        <taxon>Metazoa</taxon>
        <taxon>Ecdysozoa</taxon>
        <taxon>Arthropoda</taxon>
        <taxon>Hexapoda</taxon>
        <taxon>Insecta</taxon>
        <taxon>Pterygota</taxon>
        <taxon>Neoptera</taxon>
        <taxon>Endopterygota</taxon>
        <taxon>Lepidoptera</taxon>
        <taxon>Glossata</taxon>
        <taxon>Ditrysia</taxon>
        <taxon>Papilionoidea</taxon>
        <taxon>Nymphalidae</taxon>
        <taxon>Heliconiinae</taxon>
        <taxon>Argynnini</taxon>
        <taxon>Brenthis</taxon>
    </lineage>
</organism>
<dbReference type="GO" id="GO:0005874">
    <property type="term" value="C:microtubule"/>
    <property type="evidence" value="ECO:0007669"/>
    <property type="project" value="TreeGrafter"/>
</dbReference>
<dbReference type="PANTHER" id="PTHR22736">
    <property type="entry name" value="COILED-COIL DOMAIN-CONTAINING PROTEIN 66"/>
    <property type="match status" value="1"/>
</dbReference>
<feature type="region of interest" description="Disordered" evidence="1">
    <location>
        <begin position="557"/>
        <end position="686"/>
    </location>
</feature>
<feature type="compositionally biased region" description="Polar residues" evidence="1">
    <location>
        <begin position="247"/>
        <end position="260"/>
    </location>
</feature>
<dbReference type="InterPro" id="IPR040467">
    <property type="entry name" value="CCDC66_dom"/>
</dbReference>
<feature type="compositionally biased region" description="Basic and acidic residues" evidence="1">
    <location>
        <begin position="572"/>
        <end position="600"/>
    </location>
</feature>
<protein>
    <recommendedName>
        <fullName evidence="2">CCDC66 domain-containing protein</fullName>
    </recommendedName>
</protein>
<dbReference type="OrthoDB" id="10042846at2759"/>
<sequence>MLSVGKPVSLVQQKRQQWAQEREEMSHLYLPWGSGERYANRLQVRNQFASSLELHKQSSYEYQEPIQRQRSPSLPPIHNIEINKSFEDNKRHKEILNRNVSSAKRFAFYDEDAEGDTSGYGSETINHMNIRNQCSKFHETMNNYNNNPVVAWQQEGKENRKQPSSGRSGMTGGALSARSTSGQDEGRPRWGDRGVATGRLWEPTAPNARLPQMPNQKKGTPSWVERGLNMIDSSSDVLVIDQRSSNNSGLDCDRFSSNGSDEGRTFLRGQNVPLEPEVKAQRETKRIKALELQSAILSQLEEREKRRQEDRERKFREERMEELRIQRQQEEDRLRLEEEKRKTKEKNLLEQRKLDALKKALEDAEKKARQEKEKKFSCHRQANIFSETHDYNDKANEDTPCENEPISPTKTCSPTKTYRTYNVQSSTSLNKENNSQHSTAFNSPRSITASNLNLFIHNVPPLTLTDNQFNIVPIGITNNTEILNSQSNNIQLAVLVPQNKNVFSLSLNSINNLHDLGDMEKILTPSKYRSIKTKDAYTQTDVDVPTTSPERLEKDVRSIDKNYSNIDENAPNDDHHRNTTKKDRRLRSEERYKKDIESRPKWGANKPVAQYKKQSEKDPFYTQKRKVRQKYRPQAREYMSQSSEDSRSPSPPTRSDKTLDSTIKKRNSLSQSYWRNKRSSQDFTTNQIETSNVPEFTSLAQITEDGKTDHKKSPKISPTKRVTLSQKFINDKYGTRKLWIDDINEPATKYNLSDLDNSKRINDKTNIIKRDISDIHQNQENILSNIKL</sequence>
<accession>A0A8J9W934</accession>
<feature type="region of interest" description="Disordered" evidence="1">
    <location>
        <begin position="247"/>
        <end position="267"/>
    </location>
</feature>